<proteinExistence type="predicted"/>
<comment type="caution">
    <text evidence="2">The sequence shown here is derived from an EMBL/GenBank/DDBJ whole genome shotgun (WGS) entry which is preliminary data.</text>
</comment>
<feature type="compositionally biased region" description="Basic and acidic residues" evidence="1">
    <location>
        <begin position="164"/>
        <end position="186"/>
    </location>
</feature>
<gene>
    <name evidence="2" type="ORF">C8A03DRAFT_43719</name>
</gene>
<dbReference type="AlphaFoldDB" id="A0AAN7CAP3"/>
<keyword evidence="3" id="KW-1185">Reference proteome</keyword>
<evidence type="ECO:0000313" key="2">
    <source>
        <dbReference type="EMBL" id="KAK4238544.1"/>
    </source>
</evidence>
<feature type="region of interest" description="Disordered" evidence="1">
    <location>
        <begin position="46"/>
        <end position="71"/>
    </location>
</feature>
<dbReference type="Proteomes" id="UP001303760">
    <property type="component" value="Unassembled WGS sequence"/>
</dbReference>
<reference evidence="2" key="1">
    <citation type="journal article" date="2023" name="Mol. Phylogenet. Evol.">
        <title>Genome-scale phylogeny and comparative genomics of the fungal order Sordariales.</title>
        <authorList>
            <person name="Hensen N."/>
            <person name="Bonometti L."/>
            <person name="Westerberg I."/>
            <person name="Brannstrom I.O."/>
            <person name="Guillou S."/>
            <person name="Cros-Aarteil S."/>
            <person name="Calhoun S."/>
            <person name="Haridas S."/>
            <person name="Kuo A."/>
            <person name="Mondo S."/>
            <person name="Pangilinan J."/>
            <person name="Riley R."/>
            <person name="LaButti K."/>
            <person name="Andreopoulos B."/>
            <person name="Lipzen A."/>
            <person name="Chen C."/>
            <person name="Yan M."/>
            <person name="Daum C."/>
            <person name="Ng V."/>
            <person name="Clum A."/>
            <person name="Steindorff A."/>
            <person name="Ohm R.A."/>
            <person name="Martin F."/>
            <person name="Silar P."/>
            <person name="Natvig D.O."/>
            <person name="Lalanne C."/>
            <person name="Gautier V."/>
            <person name="Ament-Velasquez S.L."/>
            <person name="Kruys A."/>
            <person name="Hutchinson M.I."/>
            <person name="Powell A.J."/>
            <person name="Barry K."/>
            <person name="Miller A.N."/>
            <person name="Grigoriev I.V."/>
            <person name="Debuchy R."/>
            <person name="Gladieux P."/>
            <person name="Hiltunen Thoren M."/>
            <person name="Johannesson H."/>
        </authorList>
    </citation>
    <scope>NUCLEOTIDE SEQUENCE</scope>
    <source>
        <strain evidence="2">CBS 532.94</strain>
    </source>
</reference>
<evidence type="ECO:0000313" key="3">
    <source>
        <dbReference type="Proteomes" id="UP001303760"/>
    </source>
</evidence>
<organism evidence="2 3">
    <name type="scientific">Achaetomium macrosporum</name>
    <dbReference type="NCBI Taxonomy" id="79813"/>
    <lineage>
        <taxon>Eukaryota</taxon>
        <taxon>Fungi</taxon>
        <taxon>Dikarya</taxon>
        <taxon>Ascomycota</taxon>
        <taxon>Pezizomycotina</taxon>
        <taxon>Sordariomycetes</taxon>
        <taxon>Sordariomycetidae</taxon>
        <taxon>Sordariales</taxon>
        <taxon>Chaetomiaceae</taxon>
        <taxon>Achaetomium</taxon>
    </lineage>
</organism>
<evidence type="ECO:0000256" key="1">
    <source>
        <dbReference type="SAM" id="MobiDB-lite"/>
    </source>
</evidence>
<feature type="region of interest" description="Disordered" evidence="1">
    <location>
        <begin position="154"/>
        <end position="186"/>
    </location>
</feature>
<dbReference type="EMBL" id="MU860091">
    <property type="protein sequence ID" value="KAK4238544.1"/>
    <property type="molecule type" value="Genomic_DNA"/>
</dbReference>
<accession>A0AAN7CAP3</accession>
<reference evidence="2" key="2">
    <citation type="submission" date="2023-05" db="EMBL/GenBank/DDBJ databases">
        <authorList>
            <consortium name="Lawrence Berkeley National Laboratory"/>
            <person name="Steindorff A."/>
            <person name="Hensen N."/>
            <person name="Bonometti L."/>
            <person name="Westerberg I."/>
            <person name="Brannstrom I.O."/>
            <person name="Guillou S."/>
            <person name="Cros-Aarteil S."/>
            <person name="Calhoun S."/>
            <person name="Haridas S."/>
            <person name="Kuo A."/>
            <person name="Mondo S."/>
            <person name="Pangilinan J."/>
            <person name="Riley R."/>
            <person name="Labutti K."/>
            <person name="Andreopoulos B."/>
            <person name="Lipzen A."/>
            <person name="Chen C."/>
            <person name="Yanf M."/>
            <person name="Daum C."/>
            <person name="Ng V."/>
            <person name="Clum A."/>
            <person name="Ohm R."/>
            <person name="Martin F."/>
            <person name="Silar P."/>
            <person name="Natvig D."/>
            <person name="Lalanne C."/>
            <person name="Gautier V."/>
            <person name="Ament-Velasquez S.L."/>
            <person name="Kruys A."/>
            <person name="Hutchinson M.I."/>
            <person name="Powell A.J."/>
            <person name="Barry K."/>
            <person name="Miller A.N."/>
            <person name="Grigoriev I.V."/>
            <person name="Debuchy R."/>
            <person name="Gladieux P."/>
            <person name="Thoren M.H."/>
            <person name="Johannesson H."/>
        </authorList>
    </citation>
    <scope>NUCLEOTIDE SEQUENCE</scope>
    <source>
        <strain evidence="2">CBS 532.94</strain>
    </source>
</reference>
<protein>
    <submittedName>
        <fullName evidence="2">Uncharacterized protein</fullName>
    </submittedName>
</protein>
<name>A0AAN7CAP3_9PEZI</name>
<sequence>MATFAVCRTAEIPPAVIDRFLSVAYANSEELAPGLGPCLVVLQSGKNDDKDKDAGTATTPGSAAELPPSPFVGMSAPEVAERLDAPMNRLFVVMDSRSAEDDTVLLVTTASDGGSSQDEGGGVQTVRATFGSTQSLLVGLDMGTQGFEEVRSIAAASPGGVYGPERRGDGGPRKGEPAPRMILGEH</sequence>